<dbReference type="Proteomes" id="UP000683246">
    <property type="component" value="Plasmid pVpro"/>
</dbReference>
<organism evidence="1 2">
    <name type="scientific">Vallitalea pronyensis</name>
    <dbReference type="NCBI Taxonomy" id="1348613"/>
    <lineage>
        <taxon>Bacteria</taxon>
        <taxon>Bacillati</taxon>
        <taxon>Bacillota</taxon>
        <taxon>Clostridia</taxon>
        <taxon>Lachnospirales</taxon>
        <taxon>Vallitaleaceae</taxon>
        <taxon>Vallitalea</taxon>
    </lineage>
</organism>
<evidence type="ECO:0000313" key="2">
    <source>
        <dbReference type="Proteomes" id="UP000683246"/>
    </source>
</evidence>
<protein>
    <submittedName>
        <fullName evidence="1">Uncharacterized protein</fullName>
    </submittedName>
</protein>
<keyword evidence="1" id="KW-0614">Plasmid</keyword>
<keyword evidence="2" id="KW-1185">Reference proteome</keyword>
<gene>
    <name evidence="1" type="ORF">HZI73_26135</name>
</gene>
<name>A0A8J8MQR1_9FIRM</name>
<accession>A0A8J8MQR1</accession>
<dbReference type="AlphaFoldDB" id="A0A8J8MQR1"/>
<proteinExistence type="predicted"/>
<dbReference type="EMBL" id="CP058650">
    <property type="protein sequence ID" value="QUI25894.1"/>
    <property type="molecule type" value="Genomic_DNA"/>
</dbReference>
<evidence type="ECO:0000313" key="1">
    <source>
        <dbReference type="EMBL" id="QUI25894.1"/>
    </source>
</evidence>
<reference evidence="1" key="1">
    <citation type="submission" date="2020-07" db="EMBL/GenBank/DDBJ databases">
        <title>Vallitalea pronyensis genome.</title>
        <authorList>
            <person name="Postec A."/>
        </authorList>
    </citation>
    <scope>NUCLEOTIDE SEQUENCE</scope>
    <source>
        <strain evidence="1">FatNI3</strain>
        <plasmid evidence="1">pVpro</plasmid>
    </source>
</reference>
<geneLocation type="plasmid" evidence="1 2">
    <name>pVpro</name>
</geneLocation>
<dbReference type="KEGG" id="vpy:HZI73_26135"/>
<sequence length="261" mass="30892">MKKNNYIGRIIEFFNRKSVTVISEEKAEEDYTCSVCGYHSVADDGSCPGCEGSITIEHYEEEYIDYCKVIEWDTDQFSSFVELSKDEKILCELDNGYTVKYSIFKDDFFDKKRMRIFIYKNENLTEQTCIDMPIFLGSYYLGFPIEYENLWIKIKISNKEYYHLKSFIYQNEQRKMTKNEAMKLLRLYKLLKKNNLTKVVYDDGSGDDLEVTYTKEKVNMDFYKDVGQWYGNPGNEYRKVSYIFKVGESHCLTINENAFGC</sequence>
<dbReference type="RefSeq" id="WP_212699003.1">
    <property type="nucleotide sequence ID" value="NZ_CP058650.1"/>
</dbReference>